<dbReference type="PANTHER" id="PTHR21600:SF35">
    <property type="entry name" value="PSEUDOURIDINE SYNTHASE"/>
    <property type="match status" value="1"/>
</dbReference>
<dbReference type="Pfam" id="PF00849">
    <property type="entry name" value="PseudoU_synth_2"/>
    <property type="match status" value="1"/>
</dbReference>
<protein>
    <recommendedName>
        <fullName evidence="3">Pseudouridine synthase</fullName>
        <ecNumber evidence="3">5.4.99.-</ecNumber>
    </recommendedName>
</protein>
<dbReference type="RefSeq" id="WP_249512412.1">
    <property type="nucleotide sequence ID" value="NZ_CP093365.1"/>
</dbReference>
<dbReference type="InterPro" id="IPR006145">
    <property type="entry name" value="PsdUridine_synth_RsuA/RluA"/>
</dbReference>
<dbReference type="EMBL" id="CP093365">
    <property type="protein sequence ID" value="UQS83185.1"/>
    <property type="molecule type" value="Genomic_DNA"/>
</dbReference>
<accession>A0ABY4PC37</accession>
<dbReference type="InterPro" id="IPR020103">
    <property type="entry name" value="PsdUridine_synth_cat_dom_sf"/>
</dbReference>
<proteinExistence type="inferred from homology"/>
<dbReference type="InterPro" id="IPR006225">
    <property type="entry name" value="PsdUridine_synth_RluC/D"/>
</dbReference>
<evidence type="ECO:0000256" key="2">
    <source>
        <dbReference type="ARBA" id="ARBA00010876"/>
    </source>
</evidence>
<dbReference type="Gene3D" id="3.30.2350.10">
    <property type="entry name" value="Pseudouridine synthase"/>
    <property type="match status" value="1"/>
</dbReference>
<comment type="catalytic activity">
    <reaction evidence="1 3">
        <text>a uridine in RNA = a pseudouridine in RNA</text>
        <dbReference type="Rhea" id="RHEA:48348"/>
        <dbReference type="Rhea" id="RHEA-COMP:12068"/>
        <dbReference type="Rhea" id="RHEA-COMP:12069"/>
        <dbReference type="ChEBI" id="CHEBI:65314"/>
        <dbReference type="ChEBI" id="CHEBI:65315"/>
    </reaction>
</comment>
<evidence type="ECO:0000259" key="4">
    <source>
        <dbReference type="Pfam" id="PF00849"/>
    </source>
</evidence>
<comment type="function">
    <text evidence="3">Responsible for synthesis of pseudouridine from uracil.</text>
</comment>
<dbReference type="PANTHER" id="PTHR21600">
    <property type="entry name" value="MITOCHONDRIAL RNA PSEUDOURIDINE SYNTHASE"/>
    <property type="match status" value="1"/>
</dbReference>
<dbReference type="EC" id="5.4.99.-" evidence="3"/>
<name>A0ABY4PC37_9LACO</name>
<evidence type="ECO:0000313" key="5">
    <source>
        <dbReference type="EMBL" id="UQS83185.1"/>
    </source>
</evidence>
<dbReference type="InterPro" id="IPR050188">
    <property type="entry name" value="RluA_PseudoU_synthase"/>
</dbReference>
<evidence type="ECO:0000256" key="1">
    <source>
        <dbReference type="ARBA" id="ARBA00000073"/>
    </source>
</evidence>
<reference evidence="5 6" key="1">
    <citation type="journal article" date="2022" name="Int. J. Syst. Evol. Microbiol.">
        <title>Apilactobacillus apisilvae sp. nov., Nicolia spurrieriana gen. nov. sp. nov., Bombilactobacillus folatiphilus sp. nov. and Bombilactobacillus thymidiniphilus sp. nov., four new lactic acid bacterial isolates from stingless bees Tetragonula carbonaria and Austroplebeia australis.</title>
        <authorList>
            <person name="Oliphant S.A."/>
            <person name="Watson-Haigh N.S."/>
            <person name="Sumby K.M."/>
            <person name="Gardner J."/>
            <person name="Groom S."/>
            <person name="Jiranek V."/>
        </authorList>
    </citation>
    <scope>NUCLEOTIDE SEQUENCE [LARGE SCALE GENOMIC DNA]</scope>
    <source>
        <strain evidence="5 6">SG4_A1</strain>
    </source>
</reference>
<dbReference type="CDD" id="cd02869">
    <property type="entry name" value="PseudoU_synth_RluA_like"/>
    <property type="match status" value="1"/>
</dbReference>
<dbReference type="NCBIfam" id="TIGR00005">
    <property type="entry name" value="rluA_subfam"/>
    <property type="match status" value="1"/>
</dbReference>
<feature type="domain" description="Pseudouridine synthase RsuA/RluA-like" evidence="4">
    <location>
        <begin position="86"/>
        <end position="237"/>
    </location>
</feature>
<organism evidence="5 6">
    <name type="scientific">Bombilactobacillus thymidiniphilus</name>
    <dbReference type="NCBI Taxonomy" id="2923363"/>
    <lineage>
        <taxon>Bacteria</taxon>
        <taxon>Bacillati</taxon>
        <taxon>Bacillota</taxon>
        <taxon>Bacilli</taxon>
        <taxon>Lactobacillales</taxon>
        <taxon>Lactobacillaceae</taxon>
        <taxon>Bombilactobacillus</taxon>
    </lineage>
</organism>
<keyword evidence="3" id="KW-0413">Isomerase</keyword>
<sequence>MKITFLINETQPTTLKKFLQRQGISHRLYRKLKNDLRNFRVNEKLVDGTQLVHDNDCLELFCPPEPSDSNVAISSQALEIVYEDANWLVVNKPILLSSVPGPSNRVDTLVNRVKGHLISQDSEYLVPHVITRLDRDTQGLVLIAKNLLANSLANQQLAQHQIIKYYYALVAGQLSSDHQLIDAPIGQVDGQIARQVIATGQPSKTEYWVMERFDDCTLVKVQLHTGRTHQIRVHFASLGHPLVGDRLYGGPLIRGFKQQALQAYHLSFFDPLQQQQLTFTLPNKLIAHQKRS</sequence>
<dbReference type="SUPFAM" id="SSF55120">
    <property type="entry name" value="Pseudouridine synthase"/>
    <property type="match status" value="1"/>
</dbReference>
<evidence type="ECO:0000313" key="6">
    <source>
        <dbReference type="Proteomes" id="UP000831947"/>
    </source>
</evidence>
<keyword evidence="6" id="KW-1185">Reference proteome</keyword>
<gene>
    <name evidence="5" type="ORF">MOO47_05205</name>
</gene>
<evidence type="ECO:0000256" key="3">
    <source>
        <dbReference type="RuleBase" id="RU362028"/>
    </source>
</evidence>
<dbReference type="Proteomes" id="UP000831947">
    <property type="component" value="Chromosome"/>
</dbReference>
<comment type="similarity">
    <text evidence="2 3">Belongs to the pseudouridine synthase RluA family.</text>
</comment>